<evidence type="ECO:0000313" key="4">
    <source>
        <dbReference type="Proteomes" id="UP000316988"/>
    </source>
</evidence>
<dbReference type="PANTHER" id="PTHR43252">
    <property type="entry name" value="TRANSCRIPTIONAL REGULATOR YQJI"/>
    <property type="match status" value="1"/>
</dbReference>
<name>A0A554SA34_9ACTN</name>
<dbReference type="Proteomes" id="UP000316988">
    <property type="component" value="Unassembled WGS sequence"/>
</dbReference>
<reference evidence="3 4" key="1">
    <citation type="submission" date="2019-07" db="EMBL/GenBank/DDBJ databases">
        <authorList>
            <person name="Zhao L.H."/>
        </authorList>
    </citation>
    <scope>NUCLEOTIDE SEQUENCE [LARGE SCALE GENOMIC DNA]</scope>
    <source>
        <strain evidence="3 4">Co35</strain>
    </source>
</reference>
<protein>
    <submittedName>
        <fullName evidence="3">PadR family transcriptional regulator</fullName>
    </submittedName>
</protein>
<dbReference type="Pfam" id="PF10400">
    <property type="entry name" value="Vir_act_alpha_C"/>
    <property type="match status" value="1"/>
</dbReference>
<proteinExistence type="predicted"/>
<dbReference type="EMBL" id="VLNT01000006">
    <property type="protein sequence ID" value="TSD63189.1"/>
    <property type="molecule type" value="Genomic_DNA"/>
</dbReference>
<dbReference type="AlphaFoldDB" id="A0A554SA34"/>
<accession>A0A554SA34</accession>
<sequence length="181" mass="20891">MSRERLSATSFVVLGLIALRGPSTSYDLKRATGHSIGYFWPFPHAQLYSEPRRLVEAGLLTVQEESDGRRRRTFSITAEGREALAEWLDQPITEPMQIRDVAELKLFFSELLSLDTKRRMARDQIRQHTERLEEYHAIQKRFGGREDIAPRLVPLDLGIAMTEAALAFWDEFAERLDAERD</sequence>
<dbReference type="InterPro" id="IPR018309">
    <property type="entry name" value="Tscrpt_reg_PadR_C"/>
</dbReference>
<evidence type="ECO:0000259" key="1">
    <source>
        <dbReference type="Pfam" id="PF03551"/>
    </source>
</evidence>
<dbReference type="InterPro" id="IPR036390">
    <property type="entry name" value="WH_DNA-bd_sf"/>
</dbReference>
<evidence type="ECO:0000259" key="2">
    <source>
        <dbReference type="Pfam" id="PF10400"/>
    </source>
</evidence>
<dbReference type="OrthoDB" id="3186544at2"/>
<evidence type="ECO:0000313" key="3">
    <source>
        <dbReference type="EMBL" id="TSD63189.1"/>
    </source>
</evidence>
<feature type="domain" description="Transcription regulator PadR C-terminal" evidence="2">
    <location>
        <begin position="98"/>
        <end position="177"/>
    </location>
</feature>
<dbReference type="InterPro" id="IPR036388">
    <property type="entry name" value="WH-like_DNA-bd_sf"/>
</dbReference>
<comment type="caution">
    <text evidence="3">The sequence shown here is derived from an EMBL/GenBank/DDBJ whole genome shotgun (WGS) entry which is preliminary data.</text>
</comment>
<feature type="domain" description="Transcription regulator PadR N-terminal" evidence="1">
    <location>
        <begin position="13"/>
        <end position="86"/>
    </location>
</feature>
<dbReference type="SUPFAM" id="SSF46785">
    <property type="entry name" value="Winged helix' DNA-binding domain"/>
    <property type="match status" value="1"/>
</dbReference>
<keyword evidence="4" id="KW-1185">Reference proteome</keyword>
<dbReference type="Gene3D" id="6.10.140.190">
    <property type="match status" value="1"/>
</dbReference>
<dbReference type="PANTHER" id="PTHR43252:SF6">
    <property type="entry name" value="NEGATIVE TRANSCRIPTION REGULATOR PADR"/>
    <property type="match status" value="1"/>
</dbReference>
<dbReference type="Gene3D" id="1.10.10.10">
    <property type="entry name" value="Winged helix-like DNA-binding domain superfamily/Winged helix DNA-binding domain"/>
    <property type="match status" value="1"/>
</dbReference>
<dbReference type="Pfam" id="PF03551">
    <property type="entry name" value="PadR"/>
    <property type="match status" value="1"/>
</dbReference>
<organism evidence="3 4">
    <name type="scientific">Aeromicrobium piscarium</name>
    <dbReference type="NCBI Taxonomy" id="2590901"/>
    <lineage>
        <taxon>Bacteria</taxon>
        <taxon>Bacillati</taxon>
        <taxon>Actinomycetota</taxon>
        <taxon>Actinomycetes</taxon>
        <taxon>Propionibacteriales</taxon>
        <taxon>Nocardioidaceae</taxon>
        <taxon>Aeromicrobium</taxon>
    </lineage>
</organism>
<gene>
    <name evidence="3" type="ORF">FNM00_09755</name>
</gene>
<dbReference type="InterPro" id="IPR005149">
    <property type="entry name" value="Tscrpt_reg_PadR_N"/>
</dbReference>
<dbReference type="RefSeq" id="WP_143913243.1">
    <property type="nucleotide sequence ID" value="NZ_VLNT01000006.1"/>
</dbReference>